<protein>
    <submittedName>
        <fullName evidence="2">DnaC DNA replication protein</fullName>
    </submittedName>
</protein>
<dbReference type="EMBL" id="LR798267">
    <property type="protein sequence ID" value="CAB5219689.1"/>
    <property type="molecule type" value="Genomic_DNA"/>
</dbReference>
<sequence>MTYQLGDLMPVKRYWIARNGNIPERFWGREFEDIKRDTGRDNTDIQEWISDLLAGKIIKNPGGLGETGVGLLLEGDPGRGKTTTAVTTIMEVVRQLPESLTEMARIFHYTYDDCGFKARGIYYLTMPDFINKQKAIWDADPDEKRELQREFDGFYGRAKEDWLNVRILILDDLGKEYGSDFNKVTFDDVLRARYDKGLPTIITTNKPLLQWKRDYSEAMHSFAREAFRRVTLEGKDQR</sequence>
<dbReference type="Pfam" id="PF01695">
    <property type="entry name" value="IstB_IS21"/>
    <property type="match status" value="1"/>
</dbReference>
<dbReference type="InterPro" id="IPR002611">
    <property type="entry name" value="IstB_ATP-bd"/>
</dbReference>
<dbReference type="InterPro" id="IPR027417">
    <property type="entry name" value="P-loop_NTPase"/>
</dbReference>
<accession>A0A6J7WNT3</accession>
<dbReference type="Gene3D" id="3.40.50.300">
    <property type="entry name" value="P-loop containing nucleotide triphosphate hydrolases"/>
    <property type="match status" value="1"/>
</dbReference>
<dbReference type="GO" id="GO:0005524">
    <property type="term" value="F:ATP binding"/>
    <property type="evidence" value="ECO:0007669"/>
    <property type="project" value="InterPro"/>
</dbReference>
<dbReference type="SUPFAM" id="SSF52540">
    <property type="entry name" value="P-loop containing nucleoside triphosphate hydrolases"/>
    <property type="match status" value="1"/>
</dbReference>
<proteinExistence type="predicted"/>
<name>A0A6J7WNT3_9CAUD</name>
<reference evidence="2" key="1">
    <citation type="submission" date="2020-05" db="EMBL/GenBank/DDBJ databases">
        <authorList>
            <person name="Chiriac C."/>
            <person name="Salcher M."/>
            <person name="Ghai R."/>
            <person name="Kavagutti S V."/>
        </authorList>
    </citation>
    <scope>NUCLEOTIDE SEQUENCE</scope>
</reference>
<evidence type="ECO:0000313" key="2">
    <source>
        <dbReference type="EMBL" id="CAB5219689.1"/>
    </source>
</evidence>
<organism evidence="2">
    <name type="scientific">uncultured Caudovirales phage</name>
    <dbReference type="NCBI Taxonomy" id="2100421"/>
    <lineage>
        <taxon>Viruses</taxon>
        <taxon>Duplodnaviria</taxon>
        <taxon>Heunggongvirae</taxon>
        <taxon>Uroviricota</taxon>
        <taxon>Caudoviricetes</taxon>
        <taxon>Peduoviridae</taxon>
        <taxon>Maltschvirus</taxon>
        <taxon>Maltschvirus maltsch</taxon>
    </lineage>
</organism>
<gene>
    <name evidence="2" type="ORF">UFOVP221_116</name>
</gene>
<feature type="domain" description="IstB-like ATP-binding" evidence="1">
    <location>
        <begin position="150"/>
        <end position="217"/>
    </location>
</feature>
<evidence type="ECO:0000259" key="1">
    <source>
        <dbReference type="Pfam" id="PF01695"/>
    </source>
</evidence>